<name>A0AC35TZG4_9BILA</name>
<dbReference type="Proteomes" id="UP000095286">
    <property type="component" value="Unplaced"/>
</dbReference>
<proteinExistence type="predicted"/>
<evidence type="ECO:0000313" key="2">
    <source>
        <dbReference type="WBParaSite" id="RSKR_0000609100.1"/>
    </source>
</evidence>
<evidence type="ECO:0000313" key="1">
    <source>
        <dbReference type="Proteomes" id="UP000095286"/>
    </source>
</evidence>
<organism evidence="1 2">
    <name type="scientific">Rhabditophanes sp. KR3021</name>
    <dbReference type="NCBI Taxonomy" id="114890"/>
    <lineage>
        <taxon>Eukaryota</taxon>
        <taxon>Metazoa</taxon>
        <taxon>Ecdysozoa</taxon>
        <taxon>Nematoda</taxon>
        <taxon>Chromadorea</taxon>
        <taxon>Rhabditida</taxon>
        <taxon>Tylenchina</taxon>
        <taxon>Panagrolaimomorpha</taxon>
        <taxon>Strongyloidoidea</taxon>
        <taxon>Alloionematidae</taxon>
        <taxon>Rhabditophanes</taxon>
    </lineage>
</organism>
<sequence length="520" mass="59990">MELSNKQNFGSIRNVDSDSGRAGLDARTRLGELIKSKGIAKEFKPRRNSSKPVIISYSMELYQIIDINEPQQYVIISCWNVERWFDENLIWNPVEFDNISKIDLDYNLAWTPDTTLYNTLIMKEDDQRRIRKIKLSTDWKSSRTYVELLYPAIFKFSCKLHFQFFPFDWQICRMTFGSWSSDNRDIDYVPHMNSLGISNYINNEAWSLTYAPCVRKSVKYDCCPNNYTLIEYTLHLRRRPLSYFVHLVVPTFIITLIAITGFFTTSSTSGERSEKITLCISTLLSMSILIMMVSDQMPSTSLLPLISWYYLMAIIMIAAGALSSLFIMSVHTFGKQAERLSPGFVKVAKFFSFISLCGVPAHLMPKKSNPLDEEYKRIMGMSSLNASYSDALTDSRSSFEHYGRNRKKSSVFFQFAKHLFTAGNDNDIVNDVLDEASDENDSYENVVNIEWNPMSTINRNNSNNNDNQCPTYNSTNEHPNPYWKETNISGFNVISTLVNKQNTHPIKRPTKYESISYTKI</sequence>
<protein>
    <submittedName>
        <fullName evidence="2">Neur_chan_LBD domain-containing protein</fullName>
    </submittedName>
</protein>
<reference evidence="2" key="1">
    <citation type="submission" date="2016-11" db="UniProtKB">
        <authorList>
            <consortium name="WormBaseParasite"/>
        </authorList>
    </citation>
    <scope>IDENTIFICATION</scope>
    <source>
        <strain evidence="2">KR3021</strain>
    </source>
</reference>
<dbReference type="WBParaSite" id="RSKR_0000609100.1">
    <property type="protein sequence ID" value="RSKR_0000609100.1"/>
    <property type="gene ID" value="RSKR_0000609100"/>
</dbReference>
<accession>A0AC35TZG4</accession>